<dbReference type="RefSeq" id="WP_377930892.1">
    <property type="nucleotide sequence ID" value="NZ_JBHUEM010000055.1"/>
</dbReference>
<dbReference type="GO" id="GO:0005524">
    <property type="term" value="F:ATP binding"/>
    <property type="evidence" value="ECO:0007669"/>
    <property type="project" value="UniProtKB-KW"/>
</dbReference>
<evidence type="ECO:0000259" key="4">
    <source>
        <dbReference type="PROSITE" id="PS50893"/>
    </source>
</evidence>
<dbReference type="PROSITE" id="PS50893">
    <property type="entry name" value="ABC_TRANSPORTER_2"/>
    <property type="match status" value="1"/>
</dbReference>
<dbReference type="InterPro" id="IPR027417">
    <property type="entry name" value="P-loop_NTPase"/>
</dbReference>
<reference evidence="6" key="1">
    <citation type="journal article" date="2019" name="Int. J. Syst. Evol. Microbiol.">
        <title>The Global Catalogue of Microorganisms (GCM) 10K type strain sequencing project: providing services to taxonomists for standard genome sequencing and annotation.</title>
        <authorList>
            <consortium name="The Broad Institute Genomics Platform"/>
            <consortium name="The Broad Institute Genome Sequencing Center for Infectious Disease"/>
            <person name="Wu L."/>
            <person name="Ma J."/>
        </authorList>
    </citation>
    <scope>NUCLEOTIDE SEQUENCE [LARGE SCALE GENOMIC DNA]</scope>
    <source>
        <strain evidence="6">CCUG 49339</strain>
    </source>
</reference>
<evidence type="ECO:0000256" key="3">
    <source>
        <dbReference type="ARBA" id="ARBA00022840"/>
    </source>
</evidence>
<dbReference type="Pfam" id="PF00005">
    <property type="entry name" value="ABC_tran"/>
    <property type="match status" value="1"/>
</dbReference>
<keyword evidence="6" id="KW-1185">Reference proteome</keyword>
<dbReference type="InterPro" id="IPR017871">
    <property type="entry name" value="ABC_transporter-like_CS"/>
</dbReference>
<evidence type="ECO:0000313" key="6">
    <source>
        <dbReference type="Proteomes" id="UP001597214"/>
    </source>
</evidence>
<gene>
    <name evidence="5" type="ORF">ACFSCX_24525</name>
</gene>
<feature type="domain" description="ABC transporter" evidence="4">
    <location>
        <begin position="5"/>
        <end position="228"/>
    </location>
</feature>
<dbReference type="InterPro" id="IPR050763">
    <property type="entry name" value="ABC_transporter_ATP-binding"/>
</dbReference>
<evidence type="ECO:0000256" key="1">
    <source>
        <dbReference type="ARBA" id="ARBA00022448"/>
    </source>
</evidence>
<protein>
    <submittedName>
        <fullName evidence="5">ABC transporter ATP-binding protein</fullName>
    </submittedName>
</protein>
<dbReference type="InterPro" id="IPR003593">
    <property type="entry name" value="AAA+_ATPase"/>
</dbReference>
<dbReference type="PROSITE" id="PS00211">
    <property type="entry name" value="ABC_TRANSPORTER_1"/>
    <property type="match status" value="1"/>
</dbReference>
<name>A0ABW4LX27_9BACI</name>
<accession>A0ABW4LX27</accession>
<comment type="caution">
    <text evidence="5">The sequence shown here is derived from an EMBL/GenBank/DDBJ whole genome shotgun (WGS) entry which is preliminary data.</text>
</comment>
<dbReference type="EMBL" id="JBHUEM010000055">
    <property type="protein sequence ID" value="MFD1739653.1"/>
    <property type="molecule type" value="Genomic_DNA"/>
</dbReference>
<dbReference type="Gene3D" id="3.40.50.300">
    <property type="entry name" value="P-loop containing nucleotide triphosphate hydrolases"/>
    <property type="match status" value="1"/>
</dbReference>
<keyword evidence="3 5" id="KW-0067">ATP-binding</keyword>
<sequence>MKPIIELKNVTKRFKNHTAVDNISLTIKEGSVVALLGPNGAGKTTLVSLILGLLNQTAGSIEVLTGSPKDMKTKQKIGALLQENSTIDGLTVQECIDMFRSFYPKSLQTEQLLQMAGLEDERKKMSISLSGGQRRRLGFAQAIAGNPSILFLDEPTVGMDVASRRMFWETIRAFAKEGKTVIMTTHYLEEADQVADRVVVIHKGKIVADGSPTSLKENATSKYIQLKTRGNVNVDALPLVTKVEESAGSIKLYSSDTDQLLKHIIKHNLDVYDIEVQRGRLDEAFEFLTNSPEKQIS</sequence>
<dbReference type="InterPro" id="IPR003439">
    <property type="entry name" value="ABC_transporter-like_ATP-bd"/>
</dbReference>
<dbReference type="PANTHER" id="PTHR42711">
    <property type="entry name" value="ABC TRANSPORTER ATP-BINDING PROTEIN"/>
    <property type="match status" value="1"/>
</dbReference>
<keyword evidence="2" id="KW-0547">Nucleotide-binding</keyword>
<proteinExistence type="predicted"/>
<dbReference type="Proteomes" id="UP001597214">
    <property type="component" value="Unassembled WGS sequence"/>
</dbReference>
<evidence type="ECO:0000313" key="5">
    <source>
        <dbReference type="EMBL" id="MFD1739653.1"/>
    </source>
</evidence>
<dbReference type="PANTHER" id="PTHR42711:SF17">
    <property type="entry name" value="ABC TRANSPORTER ATP-BINDING PROTEIN"/>
    <property type="match status" value="1"/>
</dbReference>
<dbReference type="SMART" id="SM00382">
    <property type="entry name" value="AAA"/>
    <property type="match status" value="1"/>
</dbReference>
<evidence type="ECO:0000256" key="2">
    <source>
        <dbReference type="ARBA" id="ARBA00022741"/>
    </source>
</evidence>
<organism evidence="5 6">
    <name type="scientific">Bacillus salitolerans</name>
    <dbReference type="NCBI Taxonomy" id="1437434"/>
    <lineage>
        <taxon>Bacteria</taxon>
        <taxon>Bacillati</taxon>
        <taxon>Bacillota</taxon>
        <taxon>Bacilli</taxon>
        <taxon>Bacillales</taxon>
        <taxon>Bacillaceae</taxon>
        <taxon>Bacillus</taxon>
    </lineage>
</organism>
<dbReference type="SUPFAM" id="SSF52540">
    <property type="entry name" value="P-loop containing nucleoside triphosphate hydrolases"/>
    <property type="match status" value="1"/>
</dbReference>
<keyword evidence="1" id="KW-0813">Transport</keyword>
<dbReference type="CDD" id="cd03230">
    <property type="entry name" value="ABC_DR_subfamily_A"/>
    <property type="match status" value="1"/>
</dbReference>